<dbReference type="PROSITE" id="PS50930">
    <property type="entry name" value="HTH_LYTTR"/>
    <property type="match status" value="1"/>
</dbReference>
<dbReference type="AlphaFoldDB" id="A0A7X8SI61"/>
<feature type="domain" description="HTH LytTR-type" evidence="3">
    <location>
        <begin position="138"/>
        <end position="237"/>
    </location>
</feature>
<feature type="modified residue" description="4-aspartylphosphate" evidence="1">
    <location>
        <position position="57"/>
    </location>
</feature>
<gene>
    <name evidence="4" type="ORF">HGP29_05855</name>
</gene>
<dbReference type="EMBL" id="JABAIL010000002">
    <property type="protein sequence ID" value="NLR90718.1"/>
    <property type="molecule type" value="Genomic_DNA"/>
</dbReference>
<dbReference type="PANTHER" id="PTHR37299">
    <property type="entry name" value="TRANSCRIPTIONAL REGULATOR-RELATED"/>
    <property type="match status" value="1"/>
</dbReference>
<dbReference type="InterPro" id="IPR007492">
    <property type="entry name" value="LytTR_DNA-bd_dom"/>
</dbReference>
<dbReference type="InterPro" id="IPR011006">
    <property type="entry name" value="CheY-like_superfamily"/>
</dbReference>
<feature type="domain" description="Response regulatory" evidence="2">
    <location>
        <begin position="6"/>
        <end position="117"/>
    </location>
</feature>
<dbReference type="GO" id="GO:0000156">
    <property type="term" value="F:phosphorelay response regulator activity"/>
    <property type="evidence" value="ECO:0007669"/>
    <property type="project" value="InterPro"/>
</dbReference>
<comment type="caution">
    <text evidence="4">The sequence shown here is derived from an EMBL/GenBank/DDBJ whole genome shotgun (WGS) entry which is preliminary data.</text>
</comment>
<dbReference type="PROSITE" id="PS50110">
    <property type="entry name" value="RESPONSE_REGULATORY"/>
    <property type="match status" value="1"/>
</dbReference>
<organism evidence="4 5">
    <name type="scientific">Flammeovirga agarivorans</name>
    <dbReference type="NCBI Taxonomy" id="2726742"/>
    <lineage>
        <taxon>Bacteria</taxon>
        <taxon>Pseudomonadati</taxon>
        <taxon>Bacteroidota</taxon>
        <taxon>Cytophagia</taxon>
        <taxon>Cytophagales</taxon>
        <taxon>Flammeovirgaceae</taxon>
        <taxon>Flammeovirga</taxon>
    </lineage>
</organism>
<evidence type="ECO:0000313" key="5">
    <source>
        <dbReference type="Proteomes" id="UP000585050"/>
    </source>
</evidence>
<dbReference type="Pfam" id="PF00072">
    <property type="entry name" value="Response_reg"/>
    <property type="match status" value="1"/>
</dbReference>
<dbReference type="PANTHER" id="PTHR37299:SF1">
    <property type="entry name" value="STAGE 0 SPORULATION PROTEIN A HOMOLOG"/>
    <property type="match status" value="1"/>
</dbReference>
<name>A0A7X8SI61_9BACT</name>
<dbReference type="Pfam" id="PF04397">
    <property type="entry name" value="LytTR"/>
    <property type="match status" value="1"/>
</dbReference>
<evidence type="ECO:0000259" key="2">
    <source>
        <dbReference type="PROSITE" id="PS50110"/>
    </source>
</evidence>
<dbReference type="SMART" id="SM00448">
    <property type="entry name" value="REC"/>
    <property type="match status" value="1"/>
</dbReference>
<keyword evidence="1" id="KW-0597">Phosphoprotein</keyword>
<keyword evidence="5" id="KW-1185">Reference proteome</keyword>
<dbReference type="InterPro" id="IPR001789">
    <property type="entry name" value="Sig_transdc_resp-reg_receiver"/>
</dbReference>
<dbReference type="Gene3D" id="3.40.50.2300">
    <property type="match status" value="1"/>
</dbReference>
<dbReference type="Proteomes" id="UP000585050">
    <property type="component" value="Unassembled WGS sequence"/>
</dbReference>
<proteinExistence type="predicted"/>
<dbReference type="RefSeq" id="WP_168881435.1">
    <property type="nucleotide sequence ID" value="NZ_JABAIL010000002.1"/>
</dbReference>
<evidence type="ECO:0000256" key="1">
    <source>
        <dbReference type="PROSITE-ProRule" id="PRU00169"/>
    </source>
</evidence>
<dbReference type="GO" id="GO:0003677">
    <property type="term" value="F:DNA binding"/>
    <property type="evidence" value="ECO:0007669"/>
    <property type="project" value="InterPro"/>
</dbReference>
<evidence type="ECO:0000313" key="4">
    <source>
        <dbReference type="EMBL" id="NLR90718.1"/>
    </source>
</evidence>
<protein>
    <submittedName>
        <fullName evidence="4">Response regulator transcription factor</fullName>
    </submittedName>
</protein>
<dbReference type="SMART" id="SM00850">
    <property type="entry name" value="LytTR"/>
    <property type="match status" value="1"/>
</dbReference>
<dbReference type="Gene3D" id="2.40.50.1020">
    <property type="entry name" value="LytTr DNA-binding domain"/>
    <property type="match status" value="1"/>
</dbReference>
<accession>A0A7X8SI61</accession>
<reference evidence="4 5" key="1">
    <citation type="submission" date="2020-04" db="EMBL/GenBank/DDBJ databases">
        <title>Flammeovirga sp. SR4, a novel species isolated from seawater.</title>
        <authorList>
            <person name="Wang X."/>
        </authorList>
    </citation>
    <scope>NUCLEOTIDE SEQUENCE [LARGE SCALE GENOMIC DNA]</scope>
    <source>
        <strain evidence="4 5">SR4</strain>
    </source>
</reference>
<sequence>MQKTYNCLIVDDEQLARNLLSVYVQKIPYLHEVASCKSPLEAMEIMQKEQIDILLLDIQMPELSGLDFVKSLLVKPVVIFTTAYSEYAVQSYELDTVDYLLKPFSLDRFIKAINKGVERIEMKSSHQQGTAEVEPAHLFVKGDSKTHKILPNDILYIEGLKEYVSYFLEDHSRIISLNSLTKLEKELNQYGFMRVHRSYIVNVSKVTAFEKHMLWIGEHEIPVGKTYREMVNQKMTTQK</sequence>
<dbReference type="InterPro" id="IPR046947">
    <property type="entry name" value="LytR-like"/>
</dbReference>
<evidence type="ECO:0000259" key="3">
    <source>
        <dbReference type="PROSITE" id="PS50930"/>
    </source>
</evidence>
<dbReference type="SUPFAM" id="SSF52172">
    <property type="entry name" value="CheY-like"/>
    <property type="match status" value="1"/>
</dbReference>